<feature type="region of interest" description="Disordered" evidence="1">
    <location>
        <begin position="310"/>
        <end position="453"/>
    </location>
</feature>
<proteinExistence type="predicted"/>
<name>A0A8H7TFB6_9HELO</name>
<feature type="compositionally biased region" description="Polar residues" evidence="1">
    <location>
        <begin position="399"/>
        <end position="411"/>
    </location>
</feature>
<dbReference type="Proteomes" id="UP000664132">
    <property type="component" value="Unassembled WGS sequence"/>
</dbReference>
<evidence type="ECO:0000256" key="1">
    <source>
        <dbReference type="SAM" id="MobiDB-lite"/>
    </source>
</evidence>
<feature type="compositionally biased region" description="Basic and acidic residues" evidence="1">
    <location>
        <begin position="322"/>
        <end position="344"/>
    </location>
</feature>
<evidence type="ECO:0000313" key="4">
    <source>
        <dbReference type="Proteomes" id="UP000664132"/>
    </source>
</evidence>
<feature type="region of interest" description="Disordered" evidence="1">
    <location>
        <begin position="40"/>
        <end position="79"/>
    </location>
</feature>
<feature type="compositionally biased region" description="Basic and acidic residues" evidence="1">
    <location>
        <begin position="208"/>
        <end position="222"/>
    </location>
</feature>
<organism evidence="3 4">
    <name type="scientific">Cadophora malorum</name>
    <dbReference type="NCBI Taxonomy" id="108018"/>
    <lineage>
        <taxon>Eukaryota</taxon>
        <taxon>Fungi</taxon>
        <taxon>Dikarya</taxon>
        <taxon>Ascomycota</taxon>
        <taxon>Pezizomycotina</taxon>
        <taxon>Leotiomycetes</taxon>
        <taxon>Helotiales</taxon>
        <taxon>Ploettnerulaceae</taxon>
        <taxon>Cadophora</taxon>
    </lineage>
</organism>
<evidence type="ECO:0000313" key="3">
    <source>
        <dbReference type="EMBL" id="KAG4420585.1"/>
    </source>
</evidence>
<feature type="region of interest" description="Disordered" evidence="1">
    <location>
        <begin position="96"/>
        <end position="137"/>
    </location>
</feature>
<feature type="compositionally biased region" description="Acidic residues" evidence="1">
    <location>
        <begin position="105"/>
        <end position="115"/>
    </location>
</feature>
<dbReference type="AlphaFoldDB" id="A0A8H7TFB6"/>
<gene>
    <name evidence="3" type="ORF">IFR04_006292</name>
</gene>
<sequence>MTNNPPNNSFSMPVADAENPDEWEYEYSTTETETFYVTLDLTTPEVPATQRQTGRRAATTPRWTNPGLGKHQRMARLPEESGFKIATVLSIDDNELAENAKAGEEEIEVQDEDDVEGRPRKKRKKKEKPPPEEEPRATEVQILDLHSIKPLVSYDGHVFACRWSENIGTEMLFAPREKENKLPVLRELPGCEVDLLAASSARITARTAHLERKPEADSKDSVAGKGKRGPKGRGGGAAGGVKSNARIPRGTSSQRNTQAQFLEQLIDLKEDIGEEDFVTVHAKARLTNLKWRKEMHALRTAEREHVQQVIKEGRNSDAVAQAKERLEQMDEEDEHIRKVEEEKGIAAGANNTTKRKRQGGRPKNDPITPLEFANAGHDRRRSANQFANGLDGSMEQMGTPFTESTDGNTPRSFGAEMDDDPGMYGTPGEVRFQDDGLSDQDAEGDEEDDMYGY</sequence>
<reference evidence="3" key="1">
    <citation type="submission" date="2021-02" db="EMBL/GenBank/DDBJ databases">
        <title>Genome sequence Cadophora malorum strain M34.</title>
        <authorList>
            <person name="Stefanovic E."/>
            <person name="Vu D."/>
            <person name="Scully C."/>
            <person name="Dijksterhuis J."/>
            <person name="Roader J."/>
            <person name="Houbraken J."/>
        </authorList>
    </citation>
    <scope>NUCLEOTIDE SEQUENCE</scope>
    <source>
        <strain evidence="3">M34</strain>
    </source>
</reference>
<feature type="compositionally biased region" description="Low complexity" evidence="1">
    <location>
        <begin position="47"/>
        <end position="62"/>
    </location>
</feature>
<dbReference type="InterPro" id="IPR019481">
    <property type="entry name" value="TFIIIC_triple_barrel"/>
</dbReference>
<comment type="caution">
    <text evidence="3">The sequence shown here is derived from an EMBL/GenBank/DDBJ whole genome shotgun (WGS) entry which is preliminary data.</text>
</comment>
<protein>
    <recommendedName>
        <fullName evidence="2">Transcription factor TFIIIC triple barrel domain-containing protein</fullName>
    </recommendedName>
</protein>
<feature type="compositionally biased region" description="Basic and acidic residues" evidence="1">
    <location>
        <begin position="128"/>
        <end position="137"/>
    </location>
</feature>
<dbReference type="OrthoDB" id="1877767at2759"/>
<feature type="compositionally biased region" description="Acidic residues" evidence="1">
    <location>
        <begin position="436"/>
        <end position="453"/>
    </location>
</feature>
<dbReference type="Pfam" id="PF10419">
    <property type="entry name" value="TFIIIC_sub6"/>
    <property type="match status" value="1"/>
</dbReference>
<feature type="region of interest" description="Disordered" evidence="1">
    <location>
        <begin position="206"/>
        <end position="256"/>
    </location>
</feature>
<accession>A0A8H7TFB6</accession>
<feature type="domain" description="Transcription factor TFIIIC triple barrel" evidence="2">
    <location>
        <begin position="30"/>
        <end position="210"/>
    </location>
</feature>
<keyword evidence="4" id="KW-1185">Reference proteome</keyword>
<dbReference type="EMBL" id="JAFJYH010000081">
    <property type="protein sequence ID" value="KAG4420585.1"/>
    <property type="molecule type" value="Genomic_DNA"/>
</dbReference>
<dbReference type="Gene3D" id="2.60.40.4370">
    <property type="match status" value="1"/>
</dbReference>
<evidence type="ECO:0000259" key="2">
    <source>
        <dbReference type="Pfam" id="PF10419"/>
    </source>
</evidence>